<keyword evidence="2 9" id="KW-0489">Methyltransferase</keyword>
<proteinExistence type="inferred from homology"/>
<dbReference type="InParanoid" id="A0A0C3CBU2"/>
<dbReference type="OrthoDB" id="6349953at2759"/>
<dbReference type="EC" id="2.1.1.216" evidence="7 9"/>
<evidence type="ECO:0000256" key="8">
    <source>
        <dbReference type="ARBA" id="ARBA00051897"/>
    </source>
</evidence>
<dbReference type="GO" id="GO:0005634">
    <property type="term" value="C:nucleus"/>
    <property type="evidence" value="ECO:0007669"/>
    <property type="project" value="TreeGrafter"/>
</dbReference>
<evidence type="ECO:0000313" key="12">
    <source>
        <dbReference type="Proteomes" id="UP000054166"/>
    </source>
</evidence>
<feature type="compositionally biased region" description="Polar residues" evidence="10">
    <location>
        <begin position="551"/>
        <end position="569"/>
    </location>
</feature>
<feature type="compositionally biased region" description="Basic and acidic residues" evidence="10">
    <location>
        <begin position="576"/>
        <end position="590"/>
    </location>
</feature>
<protein>
    <recommendedName>
        <fullName evidence="7 9">tRNA (guanine(26)-N(2))-dimethyltransferase</fullName>
        <ecNumber evidence="7 9">2.1.1.216</ecNumber>
    </recommendedName>
</protein>
<evidence type="ECO:0000256" key="10">
    <source>
        <dbReference type="SAM" id="MobiDB-lite"/>
    </source>
</evidence>
<keyword evidence="5 9" id="KW-0819">tRNA processing</keyword>
<dbReference type="InterPro" id="IPR042296">
    <property type="entry name" value="tRNA_met_Trm1_C"/>
</dbReference>
<evidence type="ECO:0000256" key="9">
    <source>
        <dbReference type="PROSITE-ProRule" id="PRU00958"/>
    </source>
</evidence>
<dbReference type="PANTHER" id="PTHR10631">
    <property type="entry name" value="N 2 ,N 2 -DIMETHYLGUANOSINE TRNA METHYLTRANSFERASE"/>
    <property type="match status" value="1"/>
</dbReference>
<dbReference type="SUPFAM" id="SSF53335">
    <property type="entry name" value="S-adenosyl-L-methionine-dependent methyltransferases"/>
    <property type="match status" value="1"/>
</dbReference>
<dbReference type="Pfam" id="PF02005">
    <property type="entry name" value="TRM"/>
    <property type="match status" value="1"/>
</dbReference>
<evidence type="ECO:0000313" key="11">
    <source>
        <dbReference type="EMBL" id="KIM87127.1"/>
    </source>
</evidence>
<name>A0A0C3CBU2_PILCF</name>
<gene>
    <name evidence="11" type="ORF">PILCRDRAFT_815588</name>
</gene>
<dbReference type="Proteomes" id="UP000054166">
    <property type="component" value="Unassembled WGS sequence"/>
</dbReference>
<evidence type="ECO:0000256" key="3">
    <source>
        <dbReference type="ARBA" id="ARBA00022679"/>
    </source>
</evidence>
<dbReference type="HOGENOM" id="CLU_010862_4_0_1"/>
<evidence type="ECO:0000256" key="7">
    <source>
        <dbReference type="ARBA" id="ARBA00039099"/>
    </source>
</evidence>
<dbReference type="GO" id="GO:0002940">
    <property type="term" value="P:tRNA N2-guanine methylation"/>
    <property type="evidence" value="ECO:0007669"/>
    <property type="project" value="TreeGrafter"/>
</dbReference>
<evidence type="ECO:0000256" key="1">
    <source>
        <dbReference type="ARBA" id="ARBA00022555"/>
    </source>
</evidence>
<dbReference type="GO" id="GO:0000049">
    <property type="term" value="F:tRNA binding"/>
    <property type="evidence" value="ECO:0007669"/>
    <property type="project" value="UniProtKB-UniRule"/>
</dbReference>
<keyword evidence="4 9" id="KW-0949">S-adenosyl-L-methionine</keyword>
<feature type="region of interest" description="Disordered" evidence="10">
    <location>
        <begin position="547"/>
        <end position="590"/>
    </location>
</feature>
<dbReference type="AlphaFoldDB" id="A0A0C3CBU2"/>
<feature type="compositionally biased region" description="Polar residues" evidence="10">
    <location>
        <begin position="90"/>
        <end position="100"/>
    </location>
</feature>
<dbReference type="PROSITE" id="PS51626">
    <property type="entry name" value="SAM_MT_TRM1"/>
    <property type="match status" value="1"/>
</dbReference>
<keyword evidence="1 9" id="KW-0820">tRNA-binding</keyword>
<evidence type="ECO:0000256" key="4">
    <source>
        <dbReference type="ARBA" id="ARBA00022691"/>
    </source>
</evidence>
<keyword evidence="12" id="KW-1185">Reference proteome</keyword>
<feature type="compositionally biased region" description="Basic and acidic residues" evidence="10">
    <location>
        <begin position="59"/>
        <end position="68"/>
    </location>
</feature>
<dbReference type="InterPro" id="IPR002905">
    <property type="entry name" value="Trm1"/>
</dbReference>
<dbReference type="FunCoup" id="A0A0C3CBU2">
    <property type="interactions" value="916"/>
</dbReference>
<comment type="catalytic activity">
    <reaction evidence="8 9">
        <text>guanosine(26) in tRNA + 2 S-adenosyl-L-methionine = N(2)-dimethylguanosine(26) in tRNA + 2 S-adenosyl-L-homocysteine + 2 H(+)</text>
        <dbReference type="Rhea" id="RHEA:43140"/>
        <dbReference type="Rhea" id="RHEA-COMP:10359"/>
        <dbReference type="Rhea" id="RHEA-COMP:10360"/>
        <dbReference type="ChEBI" id="CHEBI:15378"/>
        <dbReference type="ChEBI" id="CHEBI:57856"/>
        <dbReference type="ChEBI" id="CHEBI:59789"/>
        <dbReference type="ChEBI" id="CHEBI:74269"/>
        <dbReference type="ChEBI" id="CHEBI:74513"/>
        <dbReference type="EC" id="2.1.1.216"/>
    </reaction>
</comment>
<evidence type="ECO:0000256" key="6">
    <source>
        <dbReference type="ARBA" id="ARBA00022884"/>
    </source>
</evidence>
<evidence type="ECO:0000256" key="5">
    <source>
        <dbReference type="ARBA" id="ARBA00022694"/>
    </source>
</evidence>
<dbReference type="FunFam" id="3.30.56.70:FF:000001">
    <property type="entry name" value="tRNA (guanine(26)-N(2))-dimethyltransferase"/>
    <property type="match status" value="1"/>
</dbReference>
<reference evidence="12" key="2">
    <citation type="submission" date="2015-01" db="EMBL/GenBank/DDBJ databases">
        <title>Evolutionary Origins and Diversification of the Mycorrhizal Mutualists.</title>
        <authorList>
            <consortium name="DOE Joint Genome Institute"/>
            <consortium name="Mycorrhizal Genomics Consortium"/>
            <person name="Kohler A."/>
            <person name="Kuo A."/>
            <person name="Nagy L.G."/>
            <person name="Floudas D."/>
            <person name="Copeland A."/>
            <person name="Barry K.W."/>
            <person name="Cichocki N."/>
            <person name="Veneault-Fourrey C."/>
            <person name="LaButti K."/>
            <person name="Lindquist E.A."/>
            <person name="Lipzen A."/>
            <person name="Lundell T."/>
            <person name="Morin E."/>
            <person name="Murat C."/>
            <person name="Riley R."/>
            <person name="Ohm R."/>
            <person name="Sun H."/>
            <person name="Tunlid A."/>
            <person name="Henrissat B."/>
            <person name="Grigoriev I.V."/>
            <person name="Hibbett D.S."/>
            <person name="Martin F."/>
        </authorList>
    </citation>
    <scope>NUCLEOTIDE SEQUENCE [LARGE SCALE GENOMIC DNA]</scope>
    <source>
        <strain evidence="12">F 1598</strain>
    </source>
</reference>
<dbReference type="EMBL" id="KN832980">
    <property type="protein sequence ID" value="KIM87127.1"/>
    <property type="molecule type" value="Genomic_DNA"/>
</dbReference>
<keyword evidence="6 9" id="KW-0694">RNA-binding</keyword>
<dbReference type="STRING" id="765440.A0A0C3CBU2"/>
<dbReference type="FunFam" id="3.40.50.150:FF:000450">
    <property type="entry name" value="N2,N2-dimethylguanosine tRNA methyltransferase, putative"/>
    <property type="match status" value="1"/>
</dbReference>
<accession>A0A0C3CBU2</accession>
<reference evidence="11 12" key="1">
    <citation type="submission" date="2014-04" db="EMBL/GenBank/DDBJ databases">
        <authorList>
            <consortium name="DOE Joint Genome Institute"/>
            <person name="Kuo A."/>
            <person name="Tarkka M."/>
            <person name="Buscot F."/>
            <person name="Kohler A."/>
            <person name="Nagy L.G."/>
            <person name="Floudas D."/>
            <person name="Copeland A."/>
            <person name="Barry K.W."/>
            <person name="Cichocki N."/>
            <person name="Veneault-Fourrey C."/>
            <person name="LaButti K."/>
            <person name="Lindquist E.A."/>
            <person name="Lipzen A."/>
            <person name="Lundell T."/>
            <person name="Morin E."/>
            <person name="Murat C."/>
            <person name="Sun H."/>
            <person name="Tunlid A."/>
            <person name="Henrissat B."/>
            <person name="Grigoriev I.V."/>
            <person name="Hibbett D.S."/>
            <person name="Martin F."/>
            <person name="Nordberg H.P."/>
            <person name="Cantor M.N."/>
            <person name="Hua S.X."/>
        </authorList>
    </citation>
    <scope>NUCLEOTIDE SEQUENCE [LARGE SCALE GENOMIC DNA]</scope>
    <source>
        <strain evidence="11 12">F 1598</strain>
    </source>
</reference>
<dbReference type="InterPro" id="IPR029063">
    <property type="entry name" value="SAM-dependent_MTases_sf"/>
</dbReference>
<dbReference type="PANTHER" id="PTHR10631:SF3">
    <property type="entry name" value="TRNA (GUANINE(26)-N(2))-DIMETHYLTRANSFERASE"/>
    <property type="match status" value="1"/>
</dbReference>
<sequence length="590" mass="65107">MAAEAAVTVPDGYILHTENTSRILLPSTNEAFLNPIQEFNRDISVACITTWSEELDKAKEAKWQERRSKNTAGSSDKKRLKTTESAPAISRTTTESNVDSGKSPEDVVQSDYPKTAEVTQSPSKYEPKYQRNKVVILEALSATGLRSIRYAKEIPLVKYVIANDLSPSATAAMKRNIEANGLGPPLDPEDTVNLAAPNPLGDKAPDRKPKLGMVRINEGDACALMYNHRTDKNRVDVVDLDPYGTAAPFIDSAVQCINDGGLLCVTCTDLSVLATTNYPEKCYSNYGGIPVKAEYCHEAALRLVLHTVSTSAARYGRYIQPLLSLSIDFYVRLFIRLQSAPIEVKKAASKTSMYYICTGCQAFYDQPLGRMAEKVHEPSGNVNINFKTHVGPTVPEKCPECHSTLHIAGPMWSGSIHDSGFITRLLEHLESNQDKYGTSPRMKGMLTVAQEEIDSPFYFTPSRMAGFFHCISPSLDDTASALLHAGHKVSRSHALPGSLKTSAARSDVHDVFRSWIKTHPVKMDKISDTSPASQLLAKEARVEHNFKRHPQSVTQSSKVKLVRYQQNPTPHWGPGKRADGGKRKRESEDD</sequence>
<dbReference type="Gene3D" id="3.30.56.70">
    <property type="entry name" value="N2,N2-dimethylguanosine tRNA methyltransferase, C-terminal domain"/>
    <property type="match status" value="1"/>
</dbReference>
<evidence type="ECO:0000256" key="2">
    <source>
        <dbReference type="ARBA" id="ARBA00022603"/>
    </source>
</evidence>
<organism evidence="11 12">
    <name type="scientific">Piloderma croceum (strain F 1598)</name>
    <dbReference type="NCBI Taxonomy" id="765440"/>
    <lineage>
        <taxon>Eukaryota</taxon>
        <taxon>Fungi</taxon>
        <taxon>Dikarya</taxon>
        <taxon>Basidiomycota</taxon>
        <taxon>Agaricomycotina</taxon>
        <taxon>Agaricomycetes</taxon>
        <taxon>Agaricomycetidae</taxon>
        <taxon>Atheliales</taxon>
        <taxon>Atheliaceae</taxon>
        <taxon>Piloderma</taxon>
    </lineage>
</organism>
<comment type="similarity">
    <text evidence="9">Belongs to the class I-like SAM-binding methyltransferase superfamily. Trm1 family.</text>
</comment>
<dbReference type="Gene3D" id="3.40.50.150">
    <property type="entry name" value="Vaccinia Virus protein VP39"/>
    <property type="match status" value="1"/>
</dbReference>
<dbReference type="GO" id="GO:0160104">
    <property type="term" value="F:tRNA (guanine(26)-N2)-dimethyltransferase activity"/>
    <property type="evidence" value="ECO:0007669"/>
    <property type="project" value="UniProtKB-UniRule"/>
</dbReference>
<keyword evidence="3 9" id="KW-0808">Transferase</keyword>
<feature type="region of interest" description="Disordered" evidence="10">
    <location>
        <begin position="59"/>
        <end position="125"/>
    </location>
</feature>